<dbReference type="CDD" id="cd07564">
    <property type="entry name" value="nitrilases_CHs"/>
    <property type="match status" value="1"/>
</dbReference>
<proteinExistence type="inferred from homology"/>
<dbReference type="EMBL" id="BAAAEM010000002">
    <property type="protein sequence ID" value="GAA0477815.1"/>
    <property type="molecule type" value="Genomic_DNA"/>
</dbReference>
<gene>
    <name evidence="3" type="ORF">GCM10009096_19650</name>
</gene>
<evidence type="ECO:0000313" key="4">
    <source>
        <dbReference type="Proteomes" id="UP001500713"/>
    </source>
</evidence>
<dbReference type="Gene3D" id="3.60.110.10">
    <property type="entry name" value="Carbon-nitrogen hydrolase"/>
    <property type="match status" value="1"/>
</dbReference>
<dbReference type="PANTHER" id="PTHR46044:SF1">
    <property type="entry name" value="CN HYDROLASE DOMAIN-CONTAINING PROTEIN"/>
    <property type="match status" value="1"/>
</dbReference>
<accession>A0ABP3KEG8</accession>
<name>A0ABP3KEG8_9SPHN</name>
<dbReference type="PANTHER" id="PTHR46044">
    <property type="entry name" value="NITRILASE"/>
    <property type="match status" value="1"/>
</dbReference>
<comment type="caution">
    <text evidence="3">The sequence shown here is derived from an EMBL/GenBank/DDBJ whole genome shotgun (WGS) entry which is preliminary data.</text>
</comment>
<evidence type="ECO:0000256" key="1">
    <source>
        <dbReference type="ARBA" id="ARBA00008129"/>
    </source>
</evidence>
<keyword evidence="4" id="KW-1185">Reference proteome</keyword>
<organism evidence="3 4">
    <name type="scientific">Parasphingorhabdus litoris</name>
    <dbReference type="NCBI Taxonomy" id="394733"/>
    <lineage>
        <taxon>Bacteria</taxon>
        <taxon>Pseudomonadati</taxon>
        <taxon>Pseudomonadota</taxon>
        <taxon>Alphaproteobacteria</taxon>
        <taxon>Sphingomonadales</taxon>
        <taxon>Sphingomonadaceae</taxon>
        <taxon>Parasphingorhabdus</taxon>
    </lineage>
</organism>
<feature type="domain" description="CN hydrolase" evidence="2">
    <location>
        <begin position="8"/>
        <end position="278"/>
    </location>
</feature>
<dbReference type="Proteomes" id="UP001500713">
    <property type="component" value="Unassembled WGS sequence"/>
</dbReference>
<sequence length="315" mass="34249">MSSNSRTRIVSVVQAGSDPFDTPKTLSKFADLLSEAKAAKTDFAVFPEAFVGGYPKGVDFGVRVGSRDDAGRELFRLYSDNAIELGSPEFDALSEAVAANDLAVVVGAIERKGATLYCSTFSFERDGSLLGVHRKLLPTAMERLIWGQGDGSDLPVMDSSAGRLVSAICWENYMPLLRSYYYDAQPDFYCVSTVDDRPVWLPTMQTIALESRAFVLSACQYLERGMIGLDKDQFDAVQGNDSATVLINGGSCIIAPSGEVLAGPVFGEETVLTAEIDLDDRTRGKFDMDVAGHYARPDVFELKANIDAQKNVRTD</sequence>
<protein>
    <submittedName>
        <fullName evidence="3">Nitrilase</fullName>
    </submittedName>
</protein>
<evidence type="ECO:0000259" key="2">
    <source>
        <dbReference type="PROSITE" id="PS50263"/>
    </source>
</evidence>
<dbReference type="InterPro" id="IPR036526">
    <property type="entry name" value="C-N_Hydrolase_sf"/>
</dbReference>
<reference evidence="4" key="1">
    <citation type="journal article" date="2019" name="Int. J. Syst. Evol. Microbiol.">
        <title>The Global Catalogue of Microorganisms (GCM) 10K type strain sequencing project: providing services to taxonomists for standard genome sequencing and annotation.</title>
        <authorList>
            <consortium name="The Broad Institute Genomics Platform"/>
            <consortium name="The Broad Institute Genome Sequencing Center for Infectious Disease"/>
            <person name="Wu L."/>
            <person name="Ma J."/>
        </authorList>
    </citation>
    <scope>NUCLEOTIDE SEQUENCE [LARGE SCALE GENOMIC DNA]</scope>
    <source>
        <strain evidence="4">JCM 14162</strain>
    </source>
</reference>
<dbReference type="InterPro" id="IPR044149">
    <property type="entry name" value="Nitrilases_CHs"/>
</dbReference>
<dbReference type="SUPFAM" id="SSF56317">
    <property type="entry name" value="Carbon-nitrogen hydrolase"/>
    <property type="match status" value="1"/>
</dbReference>
<dbReference type="Pfam" id="PF00795">
    <property type="entry name" value="CN_hydrolase"/>
    <property type="match status" value="1"/>
</dbReference>
<dbReference type="InterPro" id="IPR003010">
    <property type="entry name" value="C-N_Hydrolase"/>
</dbReference>
<dbReference type="RefSeq" id="WP_229954708.1">
    <property type="nucleotide sequence ID" value="NZ_BAAAEM010000002.1"/>
</dbReference>
<comment type="similarity">
    <text evidence="1">Belongs to the carbon-nitrogen hydrolase superfamily. Nitrilase family.</text>
</comment>
<evidence type="ECO:0000313" key="3">
    <source>
        <dbReference type="EMBL" id="GAA0477815.1"/>
    </source>
</evidence>
<dbReference type="PROSITE" id="PS50263">
    <property type="entry name" value="CN_HYDROLASE"/>
    <property type="match status" value="1"/>
</dbReference>